<dbReference type="PIRSF" id="PIRSF016089">
    <property type="entry name" value="SPC22"/>
    <property type="match status" value="1"/>
</dbReference>
<dbReference type="Pfam" id="PF04573">
    <property type="entry name" value="SPC22"/>
    <property type="match status" value="1"/>
</dbReference>
<keyword evidence="5" id="KW-0735">Signal-anchor</keyword>
<evidence type="ECO:0000256" key="8">
    <source>
        <dbReference type="ARBA" id="ARBA00029556"/>
    </source>
</evidence>
<dbReference type="PANTHER" id="PTHR12804">
    <property type="entry name" value="MICROSOMAL SIGNAL PEPTIDASE 23 KD SUBUNIT SPC22/23"/>
    <property type="match status" value="1"/>
</dbReference>
<evidence type="ECO:0000256" key="5">
    <source>
        <dbReference type="ARBA" id="ARBA00022968"/>
    </source>
</evidence>
<comment type="caution">
    <text evidence="10">The sequence shown here is derived from an EMBL/GenBank/DDBJ whole genome shotgun (WGS) entry which is preliminary data.</text>
</comment>
<dbReference type="PROSITE" id="PS51257">
    <property type="entry name" value="PROKAR_LIPOPROTEIN"/>
    <property type="match status" value="1"/>
</dbReference>
<comment type="subcellular location">
    <subcellularLocation>
        <location evidence="1">Endoplasmic reticulum membrane</location>
        <topology evidence="1">Single-pass type II membrane protein</topology>
    </subcellularLocation>
</comment>
<reference evidence="10 11" key="1">
    <citation type="submission" date="2019-05" db="EMBL/GenBank/DDBJ databases">
        <title>The compact genome of Giardia muris reveals important steps in the evolution of intestinal protozoan parasites.</title>
        <authorList>
            <person name="Xu F."/>
            <person name="Jimenez-Gonzalez A."/>
            <person name="Einarsson E."/>
            <person name="Astvaldsson A."/>
            <person name="Peirasmaki D."/>
            <person name="Eckmann L."/>
            <person name="Andersson J.O."/>
            <person name="Svard S.G."/>
            <person name="Jerlstrom-Hultqvist J."/>
        </authorList>
    </citation>
    <scope>NUCLEOTIDE SEQUENCE [LARGE SCALE GENOMIC DNA]</scope>
    <source>
        <strain evidence="10 11">Roberts-Thomson</strain>
    </source>
</reference>
<keyword evidence="6 9" id="KW-1133">Transmembrane helix</keyword>
<dbReference type="OrthoDB" id="10261524at2759"/>
<comment type="similarity">
    <text evidence="2">Belongs to the SPCS3 family.</text>
</comment>
<dbReference type="GO" id="GO:0045047">
    <property type="term" value="P:protein targeting to ER"/>
    <property type="evidence" value="ECO:0007669"/>
    <property type="project" value="TreeGrafter"/>
</dbReference>
<dbReference type="EMBL" id="VDLU01000001">
    <property type="protein sequence ID" value="TNJ29823.1"/>
    <property type="molecule type" value="Genomic_DNA"/>
</dbReference>
<dbReference type="VEuPathDB" id="GiardiaDB:GMRT_15498"/>
<keyword evidence="11" id="KW-1185">Reference proteome</keyword>
<dbReference type="AlphaFoldDB" id="A0A4Z1T6Y1"/>
<gene>
    <name evidence="10" type="ORF">GMRT_15498</name>
</gene>
<evidence type="ECO:0000256" key="7">
    <source>
        <dbReference type="ARBA" id="ARBA00023136"/>
    </source>
</evidence>
<evidence type="ECO:0000256" key="1">
    <source>
        <dbReference type="ARBA" id="ARBA00004648"/>
    </source>
</evidence>
<keyword evidence="3 9" id="KW-0812">Transmembrane</keyword>
<evidence type="ECO:0000256" key="6">
    <source>
        <dbReference type="ARBA" id="ARBA00022989"/>
    </source>
</evidence>
<keyword evidence="7 9" id="KW-0472">Membrane</keyword>
<sequence>MHTWYVRLYSLLTFSIVATFGLMGCIYLTSYASTPTSIQSLRGVEVSQARAIPTRRSYNGINQISTIPAHEGADLVLDLKYDLNGLFTWTTKQVYIAVVASWKDPAGDQEQVVWDKVVGRRDPHEHEGKLPAKYPLSSYNLQKGLTDTDEFLFSIVVQTMPYAGLFRTERYSIPEAFKDVFRRS</sequence>
<evidence type="ECO:0000256" key="2">
    <source>
        <dbReference type="ARBA" id="ARBA00009289"/>
    </source>
</evidence>
<dbReference type="GO" id="GO:0006465">
    <property type="term" value="P:signal peptide processing"/>
    <property type="evidence" value="ECO:0007669"/>
    <property type="project" value="InterPro"/>
</dbReference>
<evidence type="ECO:0000313" key="10">
    <source>
        <dbReference type="EMBL" id="TNJ29823.1"/>
    </source>
</evidence>
<proteinExistence type="inferred from homology"/>
<dbReference type="PANTHER" id="PTHR12804:SF0">
    <property type="entry name" value="SIGNAL PEPTIDASE COMPLEX SUBUNIT 3"/>
    <property type="match status" value="1"/>
</dbReference>
<feature type="transmembrane region" description="Helical" evidence="9">
    <location>
        <begin position="6"/>
        <end position="28"/>
    </location>
</feature>
<name>A0A4Z1T6Y1_GIAMU</name>
<evidence type="ECO:0000256" key="3">
    <source>
        <dbReference type="ARBA" id="ARBA00022692"/>
    </source>
</evidence>
<dbReference type="InterPro" id="IPR007653">
    <property type="entry name" value="SPC3"/>
</dbReference>
<accession>A0A4Z1T6Y1</accession>
<dbReference type="GO" id="GO:0005787">
    <property type="term" value="C:signal peptidase complex"/>
    <property type="evidence" value="ECO:0007669"/>
    <property type="project" value="InterPro"/>
</dbReference>
<dbReference type="Proteomes" id="UP000315496">
    <property type="component" value="Chromosome 1"/>
</dbReference>
<evidence type="ECO:0000256" key="9">
    <source>
        <dbReference type="SAM" id="Phobius"/>
    </source>
</evidence>
<protein>
    <recommendedName>
        <fullName evidence="8">Signal peptidase complex subunit 3</fullName>
    </recommendedName>
</protein>
<evidence type="ECO:0000313" key="11">
    <source>
        <dbReference type="Proteomes" id="UP000315496"/>
    </source>
</evidence>
<keyword evidence="4" id="KW-0256">Endoplasmic reticulum</keyword>
<evidence type="ECO:0000256" key="4">
    <source>
        <dbReference type="ARBA" id="ARBA00022824"/>
    </source>
</evidence>
<organism evidence="10 11">
    <name type="scientific">Giardia muris</name>
    <dbReference type="NCBI Taxonomy" id="5742"/>
    <lineage>
        <taxon>Eukaryota</taxon>
        <taxon>Metamonada</taxon>
        <taxon>Diplomonadida</taxon>
        <taxon>Hexamitidae</taxon>
        <taxon>Giardiinae</taxon>
        <taxon>Giardia</taxon>
    </lineage>
</organism>